<dbReference type="Pfam" id="PF02458">
    <property type="entry name" value="Transferase"/>
    <property type="match status" value="2"/>
</dbReference>
<dbReference type="GO" id="GO:0044550">
    <property type="term" value="P:secondary metabolite biosynthetic process"/>
    <property type="evidence" value="ECO:0007669"/>
    <property type="project" value="TreeGrafter"/>
</dbReference>
<keyword evidence="1" id="KW-0808">Transferase</keyword>
<dbReference type="InterPro" id="IPR050317">
    <property type="entry name" value="Plant_Fungal_Acyltransferase"/>
</dbReference>
<dbReference type="Proteomes" id="UP000756921">
    <property type="component" value="Unassembled WGS sequence"/>
</dbReference>
<proteinExistence type="predicted"/>
<dbReference type="AlphaFoldDB" id="A0A9P6GMU4"/>
<dbReference type="EMBL" id="WJXW01000003">
    <property type="protein sequence ID" value="KAF9738531.1"/>
    <property type="molecule type" value="Genomic_DNA"/>
</dbReference>
<dbReference type="InterPro" id="IPR023213">
    <property type="entry name" value="CAT-like_dom_sf"/>
</dbReference>
<comment type="caution">
    <text evidence="2">The sequence shown here is derived from an EMBL/GenBank/DDBJ whole genome shotgun (WGS) entry which is preliminary data.</text>
</comment>
<reference evidence="2" key="1">
    <citation type="journal article" date="2020" name="Mol. Plant Microbe Interact.">
        <title>Genome Sequence of the Biocontrol Agent Coniothyrium minitans strain Conio (IMI 134523).</title>
        <authorList>
            <person name="Patel D."/>
            <person name="Shittu T.A."/>
            <person name="Baroncelli R."/>
            <person name="Muthumeenakshi S."/>
            <person name="Osborne T.H."/>
            <person name="Janganan T.K."/>
            <person name="Sreenivasaprasad S."/>
        </authorList>
    </citation>
    <scope>NUCLEOTIDE SEQUENCE</scope>
    <source>
        <strain evidence="2">Conio</strain>
    </source>
</reference>
<protein>
    <submittedName>
        <fullName evidence="2">BAHD acyltransferase DCR</fullName>
    </submittedName>
</protein>
<dbReference type="GO" id="GO:0016747">
    <property type="term" value="F:acyltransferase activity, transferring groups other than amino-acyl groups"/>
    <property type="evidence" value="ECO:0007669"/>
    <property type="project" value="TreeGrafter"/>
</dbReference>
<sequence>MAPALASALLDTLSSKLRSFPRMILKSPTPATVEERLHLSALDQNIVRVYTQVFLVFPFPDANQRENAIQALERGLHATLQSFPFLAGTLRLANDSSGKLVLSFPTNVPGRGASGVFAWKTNQNFRTYKDLKKGGMPPDAFPGTRLRPDDFGRYPGIPRDGEGIVNFDHGNQAPVMRVQADFIPGGLILSTYVHHTAMDFAGINVFWKCFAENVSSLSLERRITPRLAPNYTADQRTMRRQLDNRAPTYASGQSPCAEAYVEGTYKYEKSLPDDTECTMKYLIISAARIRNYRDDLRKYFPGEPRPTICNVIAALLWIHVTRARAHRKGDCGKEKTKIGIAIDLRKRMSPPLQDNYTGNMAIFSTGSLDVQDLTKDEVVTEETIVRTIKEIRRTIAKVDNDWVLNHIGFFKSVDTITDTELGLGFRFGMDIYITSWMNFGADLQWGIPGTDLEDQSLGGRPEFIRRSYGVADGGMMIMPRRRHQMNGHSAPYEVMVRLAKVDMEHLLQEKGGLSQWAERIL</sequence>
<gene>
    <name evidence="2" type="ORF">PMIN01_03814</name>
</gene>
<organism evidence="2 3">
    <name type="scientific">Paraphaeosphaeria minitans</name>
    <dbReference type="NCBI Taxonomy" id="565426"/>
    <lineage>
        <taxon>Eukaryota</taxon>
        <taxon>Fungi</taxon>
        <taxon>Dikarya</taxon>
        <taxon>Ascomycota</taxon>
        <taxon>Pezizomycotina</taxon>
        <taxon>Dothideomycetes</taxon>
        <taxon>Pleosporomycetidae</taxon>
        <taxon>Pleosporales</taxon>
        <taxon>Massarineae</taxon>
        <taxon>Didymosphaeriaceae</taxon>
        <taxon>Paraphaeosphaeria</taxon>
    </lineage>
</organism>
<dbReference type="PANTHER" id="PTHR31642:SF310">
    <property type="entry name" value="FATTY ALCOHOL:CAFFEOYL-COA ACYLTRANSFERASE"/>
    <property type="match status" value="1"/>
</dbReference>
<keyword evidence="3" id="KW-1185">Reference proteome</keyword>
<dbReference type="OrthoDB" id="1862401at2759"/>
<keyword evidence="2" id="KW-0012">Acyltransferase</keyword>
<evidence type="ECO:0000313" key="3">
    <source>
        <dbReference type="Proteomes" id="UP000756921"/>
    </source>
</evidence>
<accession>A0A9P6GMU4</accession>
<dbReference type="Gene3D" id="3.30.559.10">
    <property type="entry name" value="Chloramphenicol acetyltransferase-like domain"/>
    <property type="match status" value="2"/>
</dbReference>
<evidence type="ECO:0000313" key="2">
    <source>
        <dbReference type="EMBL" id="KAF9738531.1"/>
    </source>
</evidence>
<name>A0A9P6GMU4_9PLEO</name>
<dbReference type="PANTHER" id="PTHR31642">
    <property type="entry name" value="TRICHOTHECENE 3-O-ACETYLTRANSFERASE"/>
    <property type="match status" value="1"/>
</dbReference>
<evidence type="ECO:0000256" key="1">
    <source>
        <dbReference type="ARBA" id="ARBA00022679"/>
    </source>
</evidence>